<organism evidence="8 9">
    <name type="scientific">Botryotinia convoluta</name>
    <dbReference type="NCBI Taxonomy" id="54673"/>
    <lineage>
        <taxon>Eukaryota</taxon>
        <taxon>Fungi</taxon>
        <taxon>Dikarya</taxon>
        <taxon>Ascomycota</taxon>
        <taxon>Pezizomycotina</taxon>
        <taxon>Leotiomycetes</taxon>
        <taxon>Helotiales</taxon>
        <taxon>Sclerotiniaceae</taxon>
        <taxon>Botryotinia</taxon>
    </lineage>
</organism>
<feature type="compositionally biased region" description="Polar residues" evidence="7">
    <location>
        <begin position="20"/>
        <end position="30"/>
    </location>
</feature>
<dbReference type="GO" id="GO:0016020">
    <property type="term" value="C:membrane"/>
    <property type="evidence" value="ECO:0007669"/>
    <property type="project" value="UniProtKB-SubCell"/>
</dbReference>
<evidence type="ECO:0000256" key="6">
    <source>
        <dbReference type="ARBA" id="ARBA00023136"/>
    </source>
</evidence>
<dbReference type="EMBL" id="PQXN01000402">
    <property type="protein sequence ID" value="TGO45301.1"/>
    <property type="molecule type" value="Genomic_DNA"/>
</dbReference>
<evidence type="ECO:0000256" key="5">
    <source>
        <dbReference type="ARBA" id="ARBA00023128"/>
    </source>
</evidence>
<name>A0A4Z1HAP1_9HELO</name>
<dbReference type="PANTHER" id="PTHR48182">
    <property type="entry name" value="PROTEIN SERAC1"/>
    <property type="match status" value="1"/>
</dbReference>
<protein>
    <recommendedName>
        <fullName evidence="10">DUF676 domain-containing protein</fullName>
    </recommendedName>
</protein>
<comment type="subcellular location">
    <subcellularLocation>
        <location evidence="2">Endoplasmic reticulum</location>
    </subcellularLocation>
    <subcellularLocation>
        <location evidence="3">Membrane</location>
    </subcellularLocation>
    <subcellularLocation>
        <location evidence="1">Mitochondrion</location>
    </subcellularLocation>
</comment>
<dbReference type="OrthoDB" id="1658288at2759"/>
<reference evidence="8 9" key="1">
    <citation type="submission" date="2017-12" db="EMBL/GenBank/DDBJ databases">
        <title>Comparative genomics of Botrytis spp.</title>
        <authorList>
            <person name="Valero-Jimenez C.A."/>
            <person name="Tapia P."/>
            <person name="Veloso J."/>
            <person name="Silva-Moreno E."/>
            <person name="Staats M."/>
            <person name="Valdes J.H."/>
            <person name="Van Kan J.A.L."/>
        </authorList>
    </citation>
    <scope>NUCLEOTIDE SEQUENCE [LARGE SCALE GENOMIC DNA]</scope>
    <source>
        <strain evidence="8 9">MUCL11595</strain>
    </source>
</reference>
<evidence type="ECO:0000256" key="7">
    <source>
        <dbReference type="SAM" id="MobiDB-lite"/>
    </source>
</evidence>
<feature type="region of interest" description="Disordered" evidence="7">
    <location>
        <begin position="17"/>
        <end position="40"/>
    </location>
</feature>
<evidence type="ECO:0000313" key="8">
    <source>
        <dbReference type="EMBL" id="TGO45301.1"/>
    </source>
</evidence>
<dbReference type="GO" id="GO:0005783">
    <property type="term" value="C:endoplasmic reticulum"/>
    <property type="evidence" value="ECO:0007669"/>
    <property type="project" value="UniProtKB-SubCell"/>
</dbReference>
<evidence type="ECO:0000256" key="2">
    <source>
        <dbReference type="ARBA" id="ARBA00004240"/>
    </source>
</evidence>
<keyword evidence="6" id="KW-0472">Membrane</keyword>
<evidence type="ECO:0000256" key="1">
    <source>
        <dbReference type="ARBA" id="ARBA00004173"/>
    </source>
</evidence>
<keyword evidence="5" id="KW-0496">Mitochondrion</keyword>
<evidence type="ECO:0000256" key="3">
    <source>
        <dbReference type="ARBA" id="ARBA00004370"/>
    </source>
</evidence>
<proteinExistence type="predicted"/>
<dbReference type="GO" id="GO:0005739">
    <property type="term" value="C:mitochondrion"/>
    <property type="evidence" value="ECO:0007669"/>
    <property type="project" value="UniProtKB-SubCell"/>
</dbReference>
<evidence type="ECO:0000313" key="9">
    <source>
        <dbReference type="Proteomes" id="UP000297527"/>
    </source>
</evidence>
<dbReference type="InterPro" id="IPR052374">
    <property type="entry name" value="SERAC1"/>
</dbReference>
<evidence type="ECO:0008006" key="10">
    <source>
        <dbReference type="Google" id="ProtNLM"/>
    </source>
</evidence>
<dbReference type="Proteomes" id="UP000297527">
    <property type="component" value="Unassembled WGS sequence"/>
</dbReference>
<comment type="caution">
    <text evidence="8">The sequence shown here is derived from an EMBL/GenBank/DDBJ whole genome shotgun (WGS) entry which is preliminary data.</text>
</comment>
<dbReference type="PANTHER" id="PTHR48182:SF2">
    <property type="entry name" value="PROTEIN SERAC1"/>
    <property type="match status" value="1"/>
</dbReference>
<accession>A0A4Z1HAP1</accession>
<dbReference type="AlphaFoldDB" id="A0A4Z1HAP1"/>
<evidence type="ECO:0000256" key="4">
    <source>
        <dbReference type="ARBA" id="ARBA00022824"/>
    </source>
</evidence>
<keyword evidence="4" id="KW-0256">Endoplasmic reticulum</keyword>
<sequence length="147" mass="16988">MAYRAILEELGQQKKYSKDIPNTASSSQATTKDESRRSLRNIFSRGKTKAKISQTRPTEQEVYWPLDLLPNDCNNTRIFTWGYDSVVAKFFKGPTNKNNIFAYAKDLLYLLSNKRLDCKGRPLVFIAHSMGGEWIFRLHDDKFANDD</sequence>
<keyword evidence="9" id="KW-1185">Reference proteome</keyword>
<gene>
    <name evidence="8" type="ORF">BCON_0404g00050</name>
</gene>